<reference evidence="2" key="1">
    <citation type="submission" date="2019-08" db="EMBL/GenBank/DDBJ databases">
        <title>The improved chromosome-level genome for the pearl oyster Pinctada fucata martensii using PacBio sequencing and Hi-C.</title>
        <authorList>
            <person name="Zheng Z."/>
        </authorList>
    </citation>
    <scope>NUCLEOTIDE SEQUENCE</scope>
    <source>
        <strain evidence="2">ZZ-2019</strain>
        <tissue evidence="2">Adductor muscle</tissue>
    </source>
</reference>
<evidence type="ECO:0000313" key="3">
    <source>
        <dbReference type="Proteomes" id="UP001186944"/>
    </source>
</evidence>
<dbReference type="SMART" id="SM00558">
    <property type="entry name" value="JmjC"/>
    <property type="match status" value="1"/>
</dbReference>
<dbReference type="EMBL" id="VSWD01000007">
    <property type="protein sequence ID" value="KAK3096581.1"/>
    <property type="molecule type" value="Genomic_DNA"/>
</dbReference>
<gene>
    <name evidence="2" type="ORF">FSP39_001479</name>
</gene>
<sequence length="384" mass="45317">MSRNNYAKPPRVKMLRIADSQMNTELVTPCRLIGVFLVSTTMVVMMSLSVYDGDQQQWKEDTTNNVNFTNKPYKFDFKAAMRMREENLEIYNRPNHKWIVERRSKLSIEEFWDIYDGKWPVIVTDIVKDWAAINWTKNYLLRKYGKQKVMYRSIQDAKQEIVSGHFSQLDKFVDTLSLSSPKQWNYMEDELFLLFNPSLKAQIGFNRFAEENFFDLFPYEIRPWEACFFWGAQHSRSLLHIDPYNWTGTSAVISGKKLWKLYPPGQDKYLHVVNNVNCGFPLECIKYNSPVDTFDFDSRTYPGFTRAQYIQTELLPGEMLIIPTGWFHQAYNEEETISISGQIMNRNNYLVILEEIIKAKNVKRRKLPQQFDTLLPPEQVPSHL</sequence>
<evidence type="ECO:0000259" key="1">
    <source>
        <dbReference type="PROSITE" id="PS51184"/>
    </source>
</evidence>
<dbReference type="AlphaFoldDB" id="A0AA88Y2V2"/>
<dbReference type="Pfam" id="PF13621">
    <property type="entry name" value="Cupin_8"/>
    <property type="match status" value="1"/>
</dbReference>
<dbReference type="PANTHER" id="PTHR12480">
    <property type="entry name" value="ARGININE DEMETHYLASE AND LYSYL-HYDROXYLASE JMJD"/>
    <property type="match status" value="1"/>
</dbReference>
<dbReference type="GO" id="GO:0005634">
    <property type="term" value="C:nucleus"/>
    <property type="evidence" value="ECO:0007669"/>
    <property type="project" value="TreeGrafter"/>
</dbReference>
<dbReference type="SUPFAM" id="SSF51197">
    <property type="entry name" value="Clavaminate synthase-like"/>
    <property type="match status" value="1"/>
</dbReference>
<dbReference type="InterPro" id="IPR003347">
    <property type="entry name" value="JmjC_dom"/>
</dbReference>
<dbReference type="InterPro" id="IPR050910">
    <property type="entry name" value="JMJD6_ArgDemeth/LysHydrox"/>
</dbReference>
<comment type="caution">
    <text evidence="2">The sequence shown here is derived from an EMBL/GenBank/DDBJ whole genome shotgun (WGS) entry which is preliminary data.</text>
</comment>
<keyword evidence="3" id="KW-1185">Reference proteome</keyword>
<organism evidence="2 3">
    <name type="scientific">Pinctada imbricata</name>
    <name type="common">Atlantic pearl-oyster</name>
    <name type="synonym">Pinctada martensii</name>
    <dbReference type="NCBI Taxonomy" id="66713"/>
    <lineage>
        <taxon>Eukaryota</taxon>
        <taxon>Metazoa</taxon>
        <taxon>Spiralia</taxon>
        <taxon>Lophotrochozoa</taxon>
        <taxon>Mollusca</taxon>
        <taxon>Bivalvia</taxon>
        <taxon>Autobranchia</taxon>
        <taxon>Pteriomorphia</taxon>
        <taxon>Pterioida</taxon>
        <taxon>Pterioidea</taxon>
        <taxon>Pteriidae</taxon>
        <taxon>Pinctada</taxon>
    </lineage>
</organism>
<dbReference type="PANTHER" id="PTHR12480:SF21">
    <property type="entry name" value="JMJC DOMAIN-CONTAINING PROTEIN 8"/>
    <property type="match status" value="1"/>
</dbReference>
<dbReference type="PROSITE" id="PS51184">
    <property type="entry name" value="JMJC"/>
    <property type="match status" value="1"/>
</dbReference>
<evidence type="ECO:0000313" key="2">
    <source>
        <dbReference type="EMBL" id="KAK3096581.1"/>
    </source>
</evidence>
<accession>A0AA88Y2V2</accession>
<protein>
    <recommendedName>
        <fullName evidence="1">JmjC domain-containing protein</fullName>
    </recommendedName>
</protein>
<name>A0AA88Y2V2_PINIB</name>
<dbReference type="Gene3D" id="2.60.120.650">
    <property type="entry name" value="Cupin"/>
    <property type="match status" value="1"/>
</dbReference>
<feature type="domain" description="JmjC" evidence="1">
    <location>
        <begin position="185"/>
        <end position="360"/>
    </location>
</feature>
<proteinExistence type="predicted"/>
<dbReference type="Proteomes" id="UP001186944">
    <property type="component" value="Unassembled WGS sequence"/>
</dbReference>
<dbReference type="GO" id="GO:0000987">
    <property type="term" value="F:cis-regulatory region sequence-specific DNA binding"/>
    <property type="evidence" value="ECO:0007669"/>
    <property type="project" value="TreeGrafter"/>
</dbReference>
<dbReference type="InterPro" id="IPR041667">
    <property type="entry name" value="Cupin_8"/>
</dbReference>